<dbReference type="InterPro" id="IPR002376">
    <property type="entry name" value="Formyl_transf_N"/>
</dbReference>
<proteinExistence type="predicted"/>
<dbReference type="Pfam" id="PF00551">
    <property type="entry name" value="Formyl_trans_N"/>
    <property type="match status" value="1"/>
</dbReference>
<feature type="domain" description="Formyl transferase N-terminal" evidence="2">
    <location>
        <begin position="1"/>
        <end position="152"/>
    </location>
</feature>
<dbReference type="GO" id="GO:0004479">
    <property type="term" value="F:methionyl-tRNA formyltransferase activity"/>
    <property type="evidence" value="ECO:0007669"/>
    <property type="project" value="UniProtKB-EC"/>
</dbReference>
<protein>
    <recommendedName>
        <fullName evidence="1">methionyl-tRNA formyltransferase</fullName>
        <ecNumber evidence="1">2.1.2.9</ecNumber>
    </recommendedName>
</protein>
<comment type="caution">
    <text evidence="3">The sequence shown here is derived from an EMBL/GenBank/DDBJ whole genome shotgun (WGS) entry which is preliminary data.</text>
</comment>
<accession>A0A1F4Z949</accession>
<reference evidence="3 4" key="1">
    <citation type="journal article" date="2016" name="Nat. Commun.">
        <title>Thousands of microbial genomes shed light on interconnected biogeochemical processes in an aquifer system.</title>
        <authorList>
            <person name="Anantharaman K."/>
            <person name="Brown C.T."/>
            <person name="Hug L.A."/>
            <person name="Sharon I."/>
            <person name="Castelle C.J."/>
            <person name="Probst A.J."/>
            <person name="Thomas B.C."/>
            <person name="Singh A."/>
            <person name="Wilkins M.J."/>
            <person name="Karaoz U."/>
            <person name="Brodie E.L."/>
            <person name="Williams K.H."/>
            <person name="Hubbard S.S."/>
            <person name="Banfield J.F."/>
        </authorList>
    </citation>
    <scope>NUCLEOTIDE SEQUENCE [LARGE SCALE GENOMIC DNA]</scope>
</reference>
<dbReference type="PANTHER" id="PTHR11138">
    <property type="entry name" value="METHIONYL-TRNA FORMYLTRANSFERASE"/>
    <property type="match status" value="1"/>
</dbReference>
<sequence>ITVVTTPPSPSGRGLELRPTEVQIFAEKHDLTVHTPADFDSPAFLLSFSKNPPDFLIASGYGKLLPQAWLELPKIMAINMHASLLPRYPGRFPAEWAILWGEKETGVTLVKMTERFDAGPILAQIKTPISDADTRQTIYDRLYHLGADLLIDNLPKIAAGANKPVPQKIPSDGIFYARQLTRADGFIPWDAFNDQLTTNNKELSRKWCALHPWPGVWTENPEGKRIKLISLTPPTIQYEGKNPIPWQIQPLRS</sequence>
<dbReference type="EMBL" id="MEXM01000002">
    <property type="protein sequence ID" value="OGD01964.1"/>
    <property type="molecule type" value="Genomic_DNA"/>
</dbReference>
<dbReference type="EC" id="2.1.2.9" evidence="1"/>
<dbReference type="CDD" id="cd08646">
    <property type="entry name" value="FMT_core_Met-tRNA-FMT_N"/>
    <property type="match status" value="1"/>
</dbReference>
<evidence type="ECO:0000313" key="4">
    <source>
        <dbReference type="Proteomes" id="UP000176822"/>
    </source>
</evidence>
<evidence type="ECO:0000256" key="1">
    <source>
        <dbReference type="ARBA" id="ARBA00012261"/>
    </source>
</evidence>
<dbReference type="AlphaFoldDB" id="A0A1F4Z949"/>
<organism evidence="3 4">
    <name type="scientific">Candidatus Amesbacteria bacterium RIFCSPLOWO2_01_FULL_47_33</name>
    <dbReference type="NCBI Taxonomy" id="1797258"/>
    <lineage>
        <taxon>Bacteria</taxon>
        <taxon>Candidatus Amesiibacteriota</taxon>
    </lineage>
</organism>
<dbReference type="PANTHER" id="PTHR11138:SF5">
    <property type="entry name" value="METHIONYL-TRNA FORMYLTRANSFERASE, MITOCHONDRIAL"/>
    <property type="match status" value="1"/>
</dbReference>
<dbReference type="Gene3D" id="3.40.50.12230">
    <property type="match status" value="1"/>
</dbReference>
<name>A0A1F4Z949_9BACT</name>
<dbReference type="SUPFAM" id="SSF53328">
    <property type="entry name" value="Formyltransferase"/>
    <property type="match status" value="1"/>
</dbReference>
<evidence type="ECO:0000313" key="3">
    <source>
        <dbReference type="EMBL" id="OGD01964.1"/>
    </source>
</evidence>
<dbReference type="InterPro" id="IPR036477">
    <property type="entry name" value="Formyl_transf_N_sf"/>
</dbReference>
<dbReference type="Proteomes" id="UP000176822">
    <property type="component" value="Unassembled WGS sequence"/>
</dbReference>
<gene>
    <name evidence="3" type="ORF">A2972_01835</name>
</gene>
<dbReference type="InterPro" id="IPR041711">
    <property type="entry name" value="Met-tRNA-FMT_N"/>
</dbReference>
<evidence type="ECO:0000259" key="2">
    <source>
        <dbReference type="Pfam" id="PF00551"/>
    </source>
</evidence>
<feature type="non-terminal residue" evidence="3">
    <location>
        <position position="1"/>
    </location>
</feature>